<dbReference type="SUPFAM" id="SSF52402">
    <property type="entry name" value="Adenine nucleotide alpha hydrolases-like"/>
    <property type="match status" value="1"/>
</dbReference>
<dbReference type="InterPro" id="IPR001962">
    <property type="entry name" value="Asn_synthase"/>
</dbReference>
<keyword evidence="6" id="KW-0315">Glutamine amidotransferase</keyword>
<feature type="domain" description="Glutamine amidotransferase type-2" evidence="8">
    <location>
        <begin position="2"/>
        <end position="214"/>
    </location>
</feature>
<comment type="caution">
    <text evidence="9">The sequence shown here is derived from an EMBL/GenBank/DDBJ whole genome shotgun (WGS) entry which is preliminary data.</text>
</comment>
<dbReference type="Pfam" id="PF13522">
    <property type="entry name" value="GATase_6"/>
    <property type="match status" value="1"/>
</dbReference>
<evidence type="ECO:0000256" key="2">
    <source>
        <dbReference type="ARBA" id="ARBA00005752"/>
    </source>
</evidence>
<dbReference type="RefSeq" id="WP_313832328.1">
    <property type="nucleotide sequence ID" value="NZ_JAQOUE010000001.1"/>
</dbReference>
<dbReference type="PANTHER" id="PTHR43284:SF1">
    <property type="entry name" value="ASPARAGINE SYNTHETASE"/>
    <property type="match status" value="1"/>
</dbReference>
<dbReference type="PANTHER" id="PTHR43284">
    <property type="entry name" value="ASPARAGINE SYNTHETASE (GLUTAMINE-HYDROLYZING)"/>
    <property type="match status" value="1"/>
</dbReference>
<dbReference type="InterPro" id="IPR017932">
    <property type="entry name" value="GATase_2_dom"/>
</dbReference>
<keyword evidence="10" id="KW-1185">Reference proteome</keyword>
<evidence type="ECO:0000256" key="7">
    <source>
        <dbReference type="ARBA" id="ARBA00048741"/>
    </source>
</evidence>
<dbReference type="Proteomes" id="UP001250932">
    <property type="component" value="Unassembled WGS sequence"/>
</dbReference>
<dbReference type="InterPro" id="IPR006426">
    <property type="entry name" value="Asn_synth_AEB"/>
</dbReference>
<dbReference type="InterPro" id="IPR014729">
    <property type="entry name" value="Rossmann-like_a/b/a_fold"/>
</dbReference>
<dbReference type="CDD" id="cd01991">
    <property type="entry name" value="Asn_synthase_B_C"/>
    <property type="match status" value="1"/>
</dbReference>
<evidence type="ECO:0000313" key="9">
    <source>
        <dbReference type="EMBL" id="MDT7041979.1"/>
    </source>
</evidence>
<comment type="pathway">
    <text evidence="1">Amino-acid biosynthesis; L-asparagine biosynthesis; L-asparagine from L-aspartate (L-Gln route): step 1/1.</text>
</comment>
<dbReference type="Pfam" id="PF00733">
    <property type="entry name" value="Asn_synthase"/>
    <property type="match status" value="1"/>
</dbReference>
<gene>
    <name evidence="9" type="primary">asnB</name>
    <name evidence="9" type="ORF">PPG34_06410</name>
</gene>
<evidence type="ECO:0000259" key="8">
    <source>
        <dbReference type="PROSITE" id="PS51278"/>
    </source>
</evidence>
<organism evidence="9 10">
    <name type="scientific">Candidatus Nitronereus thalassa</name>
    <dbReference type="NCBI Taxonomy" id="3020898"/>
    <lineage>
        <taxon>Bacteria</taxon>
        <taxon>Pseudomonadati</taxon>
        <taxon>Nitrospirota</taxon>
        <taxon>Nitrospiria</taxon>
        <taxon>Nitrospirales</taxon>
        <taxon>Nitrospiraceae</taxon>
        <taxon>Candidatus Nitronereus</taxon>
    </lineage>
</organism>
<dbReference type="EMBL" id="JAQOUE010000001">
    <property type="protein sequence ID" value="MDT7041979.1"/>
    <property type="molecule type" value="Genomic_DNA"/>
</dbReference>
<dbReference type="InterPro" id="IPR051786">
    <property type="entry name" value="ASN_synthetase/amidase"/>
</dbReference>
<dbReference type="Gene3D" id="3.40.50.620">
    <property type="entry name" value="HUPs"/>
    <property type="match status" value="1"/>
</dbReference>
<evidence type="ECO:0000256" key="4">
    <source>
        <dbReference type="ARBA" id="ARBA00022741"/>
    </source>
</evidence>
<dbReference type="EC" id="6.3.5.4" evidence="3"/>
<proteinExistence type="inferred from homology"/>
<dbReference type="PIRSF" id="PIRSF001589">
    <property type="entry name" value="Asn_synthetase_glu-h"/>
    <property type="match status" value="1"/>
</dbReference>
<sequence>MCGICGTVYFDEHRQVREKDLIRMSDTLFHRGPDGSGVWIDNNVGLAHRRLAIIDLREHANQPMSNEDGSVWVTFNGEIYNFQELRQVLQQKGHRFRTTSDTEVIVHAYEEYGRACVEHFRGMFAFAIWDRRQRKLFLARDRVGKKPLYYHVGPDRFVFGSEIKALLADPDIPREPDPVAIDHFLGLQYIPAPLTAFRGIYKLPAAHWLELHRGRLEMGQYWKLRYVPKRMISIPDALEELQSQMAEAVRLRMISDVPLGAFLSGGVDSTAVVIAMAKEATSAVKTFCAGFDDGAFDEREFAKIVAQRYGLEHTELLVKAPVHDILPRLVWHYDEPFGDSSAVPSFAIAQLTREHVTVVLNGDGGDENFAGYDRYVTDRFVRNLDVLPLSIRRIADKAVHALPDSWQRAQPFRKLARWVHVLAQRPGRRYARWGAHFQAEDRTWLYTSDFQGTVTHSDPEGLFERVFEESDTKDCTDEALAADVNLYLTDDLLVKMDRATMAHSLETRSPLLDHVLMEFVATLPSHMKLSGGTKKFLLKESIRGQVPDLLLDRPKMGFCAPLEGWFRTELREMVHDVLLSSRAKQRGYFQQDRVEGLLHKHCAEGDDHGAQLWDLLVLELWHQTFIDGLPNHLS</sequence>
<accession>A0ABU3K6I3</accession>
<dbReference type="GO" id="GO:0004066">
    <property type="term" value="F:asparagine synthase (glutamine-hydrolyzing) activity"/>
    <property type="evidence" value="ECO:0007669"/>
    <property type="project" value="UniProtKB-EC"/>
</dbReference>
<evidence type="ECO:0000313" key="10">
    <source>
        <dbReference type="Proteomes" id="UP001250932"/>
    </source>
</evidence>
<reference evidence="9 10" key="1">
    <citation type="journal article" date="2023" name="ISME J.">
        <title>Cultivation and genomic characterization of novel and ubiquitous marine nitrite-oxidizing bacteria from the Nitrospirales.</title>
        <authorList>
            <person name="Mueller A.J."/>
            <person name="Daebeler A."/>
            <person name="Herbold C.W."/>
            <person name="Kirkegaard R.H."/>
            <person name="Daims H."/>
        </authorList>
    </citation>
    <scope>NUCLEOTIDE SEQUENCE [LARGE SCALE GENOMIC DNA]</scope>
    <source>
        <strain evidence="9 10">EB</strain>
    </source>
</reference>
<keyword evidence="4" id="KW-0547">Nucleotide-binding</keyword>
<dbReference type="InterPro" id="IPR033738">
    <property type="entry name" value="AsnB_N"/>
</dbReference>
<keyword evidence="9" id="KW-0436">Ligase</keyword>
<dbReference type="Gene3D" id="3.60.20.10">
    <property type="entry name" value="Glutamine Phosphoribosylpyrophosphate, subunit 1, domain 1"/>
    <property type="match status" value="1"/>
</dbReference>
<evidence type="ECO:0000256" key="5">
    <source>
        <dbReference type="ARBA" id="ARBA00022840"/>
    </source>
</evidence>
<dbReference type="InterPro" id="IPR029055">
    <property type="entry name" value="Ntn_hydrolases_N"/>
</dbReference>
<dbReference type="NCBIfam" id="TIGR01536">
    <property type="entry name" value="asn_synth_AEB"/>
    <property type="match status" value="1"/>
</dbReference>
<dbReference type="PROSITE" id="PS51278">
    <property type="entry name" value="GATASE_TYPE_2"/>
    <property type="match status" value="1"/>
</dbReference>
<comment type="catalytic activity">
    <reaction evidence="7">
        <text>L-aspartate + L-glutamine + ATP + H2O = L-asparagine + L-glutamate + AMP + diphosphate + H(+)</text>
        <dbReference type="Rhea" id="RHEA:12228"/>
        <dbReference type="ChEBI" id="CHEBI:15377"/>
        <dbReference type="ChEBI" id="CHEBI:15378"/>
        <dbReference type="ChEBI" id="CHEBI:29985"/>
        <dbReference type="ChEBI" id="CHEBI:29991"/>
        <dbReference type="ChEBI" id="CHEBI:30616"/>
        <dbReference type="ChEBI" id="CHEBI:33019"/>
        <dbReference type="ChEBI" id="CHEBI:58048"/>
        <dbReference type="ChEBI" id="CHEBI:58359"/>
        <dbReference type="ChEBI" id="CHEBI:456215"/>
        <dbReference type="EC" id="6.3.5.4"/>
    </reaction>
</comment>
<protein>
    <recommendedName>
        <fullName evidence="3">asparagine synthase (glutamine-hydrolyzing)</fullName>
        <ecNumber evidence="3">6.3.5.4</ecNumber>
    </recommendedName>
</protein>
<evidence type="ECO:0000256" key="3">
    <source>
        <dbReference type="ARBA" id="ARBA00012737"/>
    </source>
</evidence>
<keyword evidence="5" id="KW-0067">ATP-binding</keyword>
<name>A0ABU3K6I3_9BACT</name>
<dbReference type="CDD" id="cd00712">
    <property type="entry name" value="AsnB"/>
    <property type="match status" value="1"/>
</dbReference>
<evidence type="ECO:0000256" key="1">
    <source>
        <dbReference type="ARBA" id="ARBA00005187"/>
    </source>
</evidence>
<comment type="similarity">
    <text evidence="2">Belongs to the asparagine synthetase family.</text>
</comment>
<evidence type="ECO:0000256" key="6">
    <source>
        <dbReference type="ARBA" id="ARBA00022962"/>
    </source>
</evidence>
<dbReference type="SUPFAM" id="SSF56235">
    <property type="entry name" value="N-terminal nucleophile aminohydrolases (Ntn hydrolases)"/>
    <property type="match status" value="1"/>
</dbReference>